<name>A0A2P5W3N1_GOSBA</name>
<dbReference type="AlphaFoldDB" id="A0A2P5W3N1"/>
<keyword evidence="1" id="KW-1133">Transmembrane helix</keyword>
<reference evidence="2 3" key="1">
    <citation type="submission" date="2015-01" db="EMBL/GenBank/DDBJ databases">
        <title>Genome of allotetraploid Gossypium barbadense reveals genomic plasticity and fiber elongation in cotton evolution.</title>
        <authorList>
            <person name="Chen X."/>
            <person name="Liu X."/>
            <person name="Zhao B."/>
            <person name="Zheng H."/>
            <person name="Hu Y."/>
            <person name="Lu G."/>
            <person name="Yang C."/>
            <person name="Chen J."/>
            <person name="Shan C."/>
            <person name="Zhang L."/>
            <person name="Zhou Y."/>
            <person name="Wang L."/>
            <person name="Guo W."/>
            <person name="Bai Y."/>
            <person name="Ruan J."/>
            <person name="Shangguan X."/>
            <person name="Mao Y."/>
            <person name="Jiang J."/>
            <person name="Zhu Y."/>
            <person name="Lei J."/>
            <person name="Kang H."/>
            <person name="Chen S."/>
            <person name="He X."/>
            <person name="Wang R."/>
            <person name="Wang Y."/>
            <person name="Chen J."/>
            <person name="Wang L."/>
            <person name="Yu S."/>
            <person name="Wang B."/>
            <person name="Wei J."/>
            <person name="Song S."/>
            <person name="Lu X."/>
            <person name="Gao Z."/>
            <person name="Gu W."/>
            <person name="Deng X."/>
            <person name="Ma D."/>
            <person name="Wang S."/>
            <person name="Liang W."/>
            <person name="Fang L."/>
            <person name="Cai C."/>
            <person name="Zhu X."/>
            <person name="Zhou B."/>
            <person name="Zhang Y."/>
            <person name="Chen Z."/>
            <person name="Xu S."/>
            <person name="Zhu R."/>
            <person name="Wang S."/>
            <person name="Zhang T."/>
            <person name="Zhao G."/>
        </authorList>
    </citation>
    <scope>NUCLEOTIDE SEQUENCE [LARGE SCALE GENOMIC DNA]</scope>
    <source>
        <strain evidence="3">cv. Xinhai21</strain>
        <tissue evidence="2">Leaf</tissue>
    </source>
</reference>
<gene>
    <name evidence="2" type="ORF">GOBAR_AA35021</name>
</gene>
<evidence type="ECO:0000313" key="3">
    <source>
        <dbReference type="Proteomes" id="UP000239757"/>
    </source>
</evidence>
<protein>
    <submittedName>
        <fullName evidence="2">Uncharacterized protein</fullName>
    </submittedName>
</protein>
<sequence length="74" mass="8476">MKEGKKAGEKCRERRFLLDGQSWLHDGFLGFMLCSFVWRGFVLGVYGVAKQWDSEKMGGEKNAGKLFESARWAL</sequence>
<evidence type="ECO:0000313" key="2">
    <source>
        <dbReference type="EMBL" id="PPR85669.1"/>
    </source>
</evidence>
<dbReference type="Proteomes" id="UP000239757">
    <property type="component" value="Unassembled WGS sequence"/>
</dbReference>
<dbReference type="EMBL" id="KZ669301">
    <property type="protein sequence ID" value="PPR85669.1"/>
    <property type="molecule type" value="Genomic_DNA"/>
</dbReference>
<proteinExistence type="predicted"/>
<keyword evidence="1" id="KW-0812">Transmembrane</keyword>
<evidence type="ECO:0000256" key="1">
    <source>
        <dbReference type="SAM" id="Phobius"/>
    </source>
</evidence>
<accession>A0A2P5W3N1</accession>
<feature type="transmembrane region" description="Helical" evidence="1">
    <location>
        <begin position="28"/>
        <end position="49"/>
    </location>
</feature>
<organism evidence="2 3">
    <name type="scientific">Gossypium barbadense</name>
    <name type="common">Sea Island cotton</name>
    <name type="synonym">Hibiscus barbadensis</name>
    <dbReference type="NCBI Taxonomy" id="3634"/>
    <lineage>
        <taxon>Eukaryota</taxon>
        <taxon>Viridiplantae</taxon>
        <taxon>Streptophyta</taxon>
        <taxon>Embryophyta</taxon>
        <taxon>Tracheophyta</taxon>
        <taxon>Spermatophyta</taxon>
        <taxon>Magnoliopsida</taxon>
        <taxon>eudicotyledons</taxon>
        <taxon>Gunneridae</taxon>
        <taxon>Pentapetalae</taxon>
        <taxon>rosids</taxon>
        <taxon>malvids</taxon>
        <taxon>Malvales</taxon>
        <taxon>Malvaceae</taxon>
        <taxon>Malvoideae</taxon>
        <taxon>Gossypium</taxon>
    </lineage>
</organism>
<keyword evidence="1" id="KW-0472">Membrane</keyword>